<dbReference type="EMBL" id="JASPKY010000798">
    <property type="protein sequence ID" value="KAK9685183.1"/>
    <property type="molecule type" value="Genomic_DNA"/>
</dbReference>
<dbReference type="AlphaFoldDB" id="A0AAW1I8H7"/>
<evidence type="ECO:0000313" key="1">
    <source>
        <dbReference type="EMBL" id="KAK9685183.1"/>
    </source>
</evidence>
<comment type="caution">
    <text evidence="1">The sequence shown here is derived from an EMBL/GenBank/DDBJ whole genome shotgun (WGS) entry which is preliminary data.</text>
</comment>
<dbReference type="Proteomes" id="UP001458880">
    <property type="component" value="Unassembled WGS sequence"/>
</dbReference>
<sequence>MLCKDPAYKYYKLHFRPKCLDLNAIQVIAALEHFLIKWMAEIFLYQVLGNSKDLGTLEILKQSSNLFLAILTLIKHVTAVVRSTLERIGFLRKHSGELDPDKALHT</sequence>
<gene>
    <name evidence="1" type="ORF">QE152_g38240</name>
</gene>
<evidence type="ECO:0008006" key="3">
    <source>
        <dbReference type="Google" id="ProtNLM"/>
    </source>
</evidence>
<accession>A0AAW1I8H7</accession>
<reference evidence="1 2" key="1">
    <citation type="journal article" date="2024" name="BMC Genomics">
        <title>De novo assembly and annotation of Popillia japonica's genome with initial clues to its potential as an invasive pest.</title>
        <authorList>
            <person name="Cucini C."/>
            <person name="Boschi S."/>
            <person name="Funari R."/>
            <person name="Cardaioli E."/>
            <person name="Iannotti N."/>
            <person name="Marturano G."/>
            <person name="Paoli F."/>
            <person name="Bruttini M."/>
            <person name="Carapelli A."/>
            <person name="Frati F."/>
            <person name="Nardi F."/>
        </authorList>
    </citation>
    <scope>NUCLEOTIDE SEQUENCE [LARGE SCALE GENOMIC DNA]</scope>
    <source>
        <strain evidence="1">DMR45628</strain>
    </source>
</reference>
<keyword evidence="2" id="KW-1185">Reference proteome</keyword>
<organism evidence="1 2">
    <name type="scientific">Popillia japonica</name>
    <name type="common">Japanese beetle</name>
    <dbReference type="NCBI Taxonomy" id="7064"/>
    <lineage>
        <taxon>Eukaryota</taxon>
        <taxon>Metazoa</taxon>
        <taxon>Ecdysozoa</taxon>
        <taxon>Arthropoda</taxon>
        <taxon>Hexapoda</taxon>
        <taxon>Insecta</taxon>
        <taxon>Pterygota</taxon>
        <taxon>Neoptera</taxon>
        <taxon>Endopterygota</taxon>
        <taxon>Coleoptera</taxon>
        <taxon>Polyphaga</taxon>
        <taxon>Scarabaeiformia</taxon>
        <taxon>Scarabaeidae</taxon>
        <taxon>Rutelinae</taxon>
        <taxon>Popillia</taxon>
    </lineage>
</organism>
<evidence type="ECO:0000313" key="2">
    <source>
        <dbReference type="Proteomes" id="UP001458880"/>
    </source>
</evidence>
<name>A0AAW1I8H7_POPJA</name>
<protein>
    <recommendedName>
        <fullName evidence="3">Maturase K</fullName>
    </recommendedName>
</protein>
<proteinExistence type="predicted"/>